<dbReference type="EMBL" id="JANQDX010000008">
    <property type="protein sequence ID" value="KAL0920806.1"/>
    <property type="molecule type" value="Genomic_DNA"/>
</dbReference>
<keyword evidence="3" id="KW-1185">Reference proteome</keyword>
<feature type="region of interest" description="Disordered" evidence="1">
    <location>
        <begin position="92"/>
        <end position="146"/>
    </location>
</feature>
<organism evidence="2 3">
    <name type="scientific">Dendrobium thyrsiflorum</name>
    <name type="common">Pinecone-like raceme dendrobium</name>
    <name type="synonym">Orchid</name>
    <dbReference type="NCBI Taxonomy" id="117978"/>
    <lineage>
        <taxon>Eukaryota</taxon>
        <taxon>Viridiplantae</taxon>
        <taxon>Streptophyta</taxon>
        <taxon>Embryophyta</taxon>
        <taxon>Tracheophyta</taxon>
        <taxon>Spermatophyta</taxon>
        <taxon>Magnoliopsida</taxon>
        <taxon>Liliopsida</taxon>
        <taxon>Asparagales</taxon>
        <taxon>Orchidaceae</taxon>
        <taxon>Epidendroideae</taxon>
        <taxon>Malaxideae</taxon>
        <taxon>Dendrobiinae</taxon>
        <taxon>Dendrobium</taxon>
    </lineage>
</organism>
<evidence type="ECO:0000313" key="3">
    <source>
        <dbReference type="Proteomes" id="UP001552299"/>
    </source>
</evidence>
<gene>
    <name evidence="2" type="ORF">M5K25_009976</name>
</gene>
<dbReference type="AlphaFoldDB" id="A0ABD0V7R9"/>
<accession>A0ABD0V7R9</accession>
<feature type="compositionally biased region" description="Polar residues" evidence="1">
    <location>
        <begin position="126"/>
        <end position="146"/>
    </location>
</feature>
<evidence type="ECO:0000256" key="1">
    <source>
        <dbReference type="SAM" id="MobiDB-lite"/>
    </source>
</evidence>
<feature type="compositionally biased region" description="Basic and acidic residues" evidence="1">
    <location>
        <begin position="92"/>
        <end position="103"/>
    </location>
</feature>
<evidence type="ECO:0000313" key="2">
    <source>
        <dbReference type="EMBL" id="KAL0920806.1"/>
    </source>
</evidence>
<protein>
    <submittedName>
        <fullName evidence="2">Uncharacterized protein</fullName>
    </submittedName>
</protein>
<name>A0ABD0V7R9_DENTH</name>
<comment type="caution">
    <text evidence="2">The sequence shown here is derived from an EMBL/GenBank/DDBJ whole genome shotgun (WGS) entry which is preliminary data.</text>
</comment>
<reference evidence="2 3" key="1">
    <citation type="journal article" date="2024" name="Plant Biotechnol. J.">
        <title>Dendrobium thyrsiflorum genome and its molecular insights into genes involved in important horticultural traits.</title>
        <authorList>
            <person name="Chen B."/>
            <person name="Wang J.Y."/>
            <person name="Zheng P.J."/>
            <person name="Li K.L."/>
            <person name="Liang Y.M."/>
            <person name="Chen X.F."/>
            <person name="Zhang C."/>
            <person name="Zhao X."/>
            <person name="He X."/>
            <person name="Zhang G.Q."/>
            <person name="Liu Z.J."/>
            <person name="Xu Q."/>
        </authorList>
    </citation>
    <scope>NUCLEOTIDE SEQUENCE [LARGE SCALE GENOMIC DNA]</scope>
    <source>
        <strain evidence="2">GZMU011</strain>
    </source>
</reference>
<dbReference type="Proteomes" id="UP001552299">
    <property type="component" value="Unassembled WGS sequence"/>
</dbReference>
<sequence>MRLCIRLDIEDNDFHLHTSIDNNMHNLIKYHEISPVRYISSNRIYLMWGSISHGRKPPWVCKKVRWPGSSTTNLCLMITTFVDHRGREIRSCRSYERQEDKRPPPTFPTETRRQDPADGEIPARPTLQSFPARSRPIQTISEPDVN</sequence>
<proteinExistence type="predicted"/>